<proteinExistence type="predicted"/>
<evidence type="ECO:0000313" key="2">
    <source>
        <dbReference type="Proteomes" id="UP000801492"/>
    </source>
</evidence>
<sequence length="76" mass="8024">MDKTGLSAVVDKSPKILTTKGKKLVVLASHPGCSTDVSVQDLYAKVNYASLHVAPPPLGCTTNNIDVLDLDIVCED</sequence>
<evidence type="ECO:0000313" key="1">
    <source>
        <dbReference type="EMBL" id="KAF2878963.1"/>
    </source>
</evidence>
<organism evidence="1 2">
    <name type="scientific">Ignelater luminosus</name>
    <name type="common">Cucubano</name>
    <name type="synonym">Pyrophorus luminosus</name>
    <dbReference type="NCBI Taxonomy" id="2038154"/>
    <lineage>
        <taxon>Eukaryota</taxon>
        <taxon>Metazoa</taxon>
        <taxon>Ecdysozoa</taxon>
        <taxon>Arthropoda</taxon>
        <taxon>Hexapoda</taxon>
        <taxon>Insecta</taxon>
        <taxon>Pterygota</taxon>
        <taxon>Neoptera</taxon>
        <taxon>Endopterygota</taxon>
        <taxon>Coleoptera</taxon>
        <taxon>Polyphaga</taxon>
        <taxon>Elateriformia</taxon>
        <taxon>Elateroidea</taxon>
        <taxon>Elateridae</taxon>
        <taxon>Agrypninae</taxon>
        <taxon>Pyrophorini</taxon>
        <taxon>Ignelater</taxon>
    </lineage>
</organism>
<gene>
    <name evidence="1" type="ORF">ILUMI_27211</name>
</gene>
<dbReference type="AlphaFoldDB" id="A0A8K0C3N3"/>
<dbReference type="Proteomes" id="UP000801492">
    <property type="component" value="Unassembled WGS sequence"/>
</dbReference>
<comment type="caution">
    <text evidence="1">The sequence shown here is derived from an EMBL/GenBank/DDBJ whole genome shotgun (WGS) entry which is preliminary data.</text>
</comment>
<keyword evidence="2" id="KW-1185">Reference proteome</keyword>
<protein>
    <submittedName>
        <fullName evidence="1">Uncharacterized protein</fullName>
    </submittedName>
</protein>
<feature type="non-terminal residue" evidence="1">
    <location>
        <position position="1"/>
    </location>
</feature>
<name>A0A8K0C3N3_IGNLU</name>
<accession>A0A8K0C3N3</accession>
<reference evidence="1" key="1">
    <citation type="submission" date="2019-08" db="EMBL/GenBank/DDBJ databases">
        <title>The genome of the North American firefly Photinus pyralis.</title>
        <authorList>
            <consortium name="Photinus pyralis genome working group"/>
            <person name="Fallon T.R."/>
            <person name="Sander Lower S.E."/>
            <person name="Weng J.-K."/>
        </authorList>
    </citation>
    <scope>NUCLEOTIDE SEQUENCE</scope>
    <source>
        <strain evidence="1">TRF0915ILg1</strain>
        <tissue evidence="1">Whole body</tissue>
    </source>
</reference>
<dbReference type="EMBL" id="VTPC01091252">
    <property type="protein sequence ID" value="KAF2878963.1"/>
    <property type="molecule type" value="Genomic_DNA"/>
</dbReference>